<comment type="caution">
    <text evidence="1">The sequence shown here is derived from an EMBL/GenBank/DDBJ whole genome shotgun (WGS) entry which is preliminary data.</text>
</comment>
<gene>
    <name evidence="1" type="primary">nqrM</name>
    <name evidence="1" type="ORF">EVA93_02395</name>
</gene>
<evidence type="ECO:0000313" key="1">
    <source>
        <dbReference type="EMBL" id="RZO27785.1"/>
    </source>
</evidence>
<organism evidence="1 2">
    <name type="scientific">SAR86 cluster bacterium</name>
    <dbReference type="NCBI Taxonomy" id="2030880"/>
    <lineage>
        <taxon>Bacteria</taxon>
        <taxon>Pseudomonadati</taxon>
        <taxon>Pseudomonadota</taxon>
        <taxon>Gammaproteobacteria</taxon>
        <taxon>SAR86 cluster</taxon>
    </lineage>
</organism>
<dbReference type="Proteomes" id="UP000318710">
    <property type="component" value="Unassembled WGS sequence"/>
</dbReference>
<name>A0A520N2Z9_9GAMM</name>
<protein>
    <submittedName>
        <fullName evidence="1">(Na+)-NQR maturation NqrM</fullName>
    </submittedName>
</protein>
<proteinExistence type="predicted"/>
<sequence>MNELILSFLIIAFAFTCLAVGLIFKNQPIKGSCGGMANLKDGSTCEICGRSDLENCTD</sequence>
<reference evidence="1 2" key="1">
    <citation type="submission" date="2019-02" db="EMBL/GenBank/DDBJ databases">
        <title>Prokaryotic population dynamics and viral predation in marine succession experiment using metagenomics: the confinement effect.</title>
        <authorList>
            <person name="Haro-Moreno J.M."/>
            <person name="Rodriguez-Valera F."/>
            <person name="Lopez-Perez M."/>
        </authorList>
    </citation>
    <scope>NUCLEOTIDE SEQUENCE [LARGE SCALE GENOMIC DNA]</scope>
    <source>
        <strain evidence="1">MED-G160</strain>
    </source>
</reference>
<dbReference type="AlphaFoldDB" id="A0A520N2Z9"/>
<dbReference type="Pfam" id="PF04400">
    <property type="entry name" value="NqrM"/>
    <property type="match status" value="1"/>
</dbReference>
<evidence type="ECO:0000313" key="2">
    <source>
        <dbReference type="Proteomes" id="UP000318710"/>
    </source>
</evidence>
<dbReference type="EMBL" id="SHBF01000010">
    <property type="protein sequence ID" value="RZO27785.1"/>
    <property type="molecule type" value="Genomic_DNA"/>
</dbReference>
<accession>A0A520N2Z9</accession>
<dbReference type="InterPro" id="IPR007495">
    <property type="entry name" value="NqrM"/>
</dbReference>